<gene>
    <name evidence="2" type="primary">sucC</name>
    <name evidence="2" type="ORF">SCABRO_03117</name>
</gene>
<dbReference type="SUPFAM" id="SSF56059">
    <property type="entry name" value="Glutathione synthetase ATP-binding domain-like"/>
    <property type="match status" value="1"/>
</dbReference>
<proteinExistence type="predicted"/>
<dbReference type="PATRIC" id="fig|237368.3.peg.3373"/>
<name>A0A0B0EK97_9BACT</name>
<dbReference type="GO" id="GO:0006104">
    <property type="term" value="P:succinyl-CoA metabolic process"/>
    <property type="evidence" value="ECO:0007669"/>
    <property type="project" value="TreeGrafter"/>
</dbReference>
<dbReference type="Proteomes" id="UP000030652">
    <property type="component" value="Unassembled WGS sequence"/>
</dbReference>
<dbReference type="GO" id="GO:0004775">
    <property type="term" value="F:succinate-CoA ligase (ADP-forming) activity"/>
    <property type="evidence" value="ECO:0007669"/>
    <property type="project" value="UniProtKB-EC"/>
</dbReference>
<reference evidence="2 3" key="1">
    <citation type="submission" date="2014-10" db="EMBL/GenBank/DDBJ databases">
        <title>Draft genome of anammox bacterium scalindua brodae, obtained using differential coverage binning of sequence data from two enrichment reactors.</title>
        <authorList>
            <person name="Speth D.R."/>
            <person name="Russ L."/>
            <person name="Kartal B."/>
            <person name="Op den Camp H.J."/>
            <person name="Dutilh B.E."/>
            <person name="Jetten M.S."/>
        </authorList>
    </citation>
    <scope>NUCLEOTIDE SEQUENCE [LARGE SCALE GENOMIC DNA]</scope>
    <source>
        <strain evidence="2">RU1</strain>
    </source>
</reference>
<dbReference type="EC" id="6.2.1.5" evidence="2"/>
<sequence length="142" mass="16013">MKLYEYQAKEILHKYNINVPKGEAVTDVEGATKIYNQLGTERCVIKSQVLAGGRGKGGGVRIVNTLEEVKDYTSKIIGSHLITSQTGEKGVLVNKVLVAEAIDIKKRIIPGNLNRQECIKNHHNKQHRGWYRNRRSLFKNTS</sequence>
<dbReference type="Gene3D" id="3.30.1490.20">
    <property type="entry name" value="ATP-grasp fold, A domain"/>
    <property type="match status" value="1"/>
</dbReference>
<dbReference type="InterPro" id="IPR013815">
    <property type="entry name" value="ATP_grasp_subdomain_1"/>
</dbReference>
<dbReference type="PANTHER" id="PTHR11815">
    <property type="entry name" value="SUCCINYL-COA SYNTHETASE BETA CHAIN"/>
    <property type="match status" value="1"/>
</dbReference>
<dbReference type="EMBL" id="JRYO01000215">
    <property type="protein sequence ID" value="KHE91130.1"/>
    <property type="molecule type" value="Genomic_DNA"/>
</dbReference>
<dbReference type="GO" id="GO:0006099">
    <property type="term" value="P:tricarboxylic acid cycle"/>
    <property type="evidence" value="ECO:0007669"/>
    <property type="project" value="TreeGrafter"/>
</dbReference>
<evidence type="ECO:0000313" key="3">
    <source>
        <dbReference type="Proteomes" id="UP000030652"/>
    </source>
</evidence>
<feature type="domain" description="ATP-grasp fold succinyl-CoA synthetase-type" evidence="1">
    <location>
        <begin position="2"/>
        <end position="107"/>
    </location>
</feature>
<dbReference type="InterPro" id="IPR013650">
    <property type="entry name" value="ATP-grasp_succ-CoA_synth-type"/>
</dbReference>
<dbReference type="eggNOG" id="COG0045">
    <property type="taxonomic scope" value="Bacteria"/>
</dbReference>
<evidence type="ECO:0000313" key="2">
    <source>
        <dbReference type="EMBL" id="KHE91130.1"/>
    </source>
</evidence>
<dbReference type="Pfam" id="PF08442">
    <property type="entry name" value="ATP-grasp_2"/>
    <property type="match status" value="1"/>
</dbReference>
<dbReference type="GO" id="GO:0042709">
    <property type="term" value="C:succinate-CoA ligase complex"/>
    <property type="evidence" value="ECO:0007669"/>
    <property type="project" value="TreeGrafter"/>
</dbReference>
<dbReference type="AlphaFoldDB" id="A0A0B0EK97"/>
<dbReference type="GO" id="GO:0005524">
    <property type="term" value="F:ATP binding"/>
    <property type="evidence" value="ECO:0007669"/>
    <property type="project" value="InterPro"/>
</dbReference>
<evidence type="ECO:0000259" key="1">
    <source>
        <dbReference type="Pfam" id="PF08442"/>
    </source>
</evidence>
<dbReference type="FunFam" id="3.30.1490.20:FF:000002">
    <property type="entry name" value="Succinate--CoA ligase [ADP-forming] subunit beta"/>
    <property type="match status" value="1"/>
</dbReference>
<accession>A0A0B0EK97</accession>
<organism evidence="2 3">
    <name type="scientific">Candidatus Scalindua brodae</name>
    <dbReference type="NCBI Taxonomy" id="237368"/>
    <lineage>
        <taxon>Bacteria</taxon>
        <taxon>Pseudomonadati</taxon>
        <taxon>Planctomycetota</taxon>
        <taxon>Candidatus Brocadiia</taxon>
        <taxon>Candidatus Brocadiales</taxon>
        <taxon>Candidatus Scalinduaceae</taxon>
        <taxon>Candidatus Scalindua</taxon>
    </lineage>
</organism>
<protein>
    <submittedName>
        <fullName evidence="2">Succinyl CoA-synthetase subunit b</fullName>
        <ecNumber evidence="2">6.2.1.5</ecNumber>
    </submittedName>
</protein>
<keyword evidence="2" id="KW-0436">Ligase</keyword>
<comment type="caution">
    <text evidence="2">The sequence shown here is derived from an EMBL/GenBank/DDBJ whole genome shotgun (WGS) entry which is preliminary data.</text>
</comment>
<dbReference type="PANTHER" id="PTHR11815:SF10">
    <property type="entry name" value="SUCCINATE--COA LIGASE [GDP-FORMING] SUBUNIT BETA, MITOCHONDRIAL"/>
    <property type="match status" value="1"/>
</dbReference>